<feature type="active site" description="Nucleophile" evidence="7">
    <location>
        <position position="157"/>
    </location>
</feature>
<evidence type="ECO:0000259" key="9">
    <source>
        <dbReference type="PROSITE" id="PS52029"/>
    </source>
</evidence>
<reference evidence="11" key="1">
    <citation type="journal article" date="2019" name="Int. J. Syst. Evol. Microbiol.">
        <title>The Global Catalogue of Microorganisms (GCM) 10K type strain sequencing project: providing services to taxonomists for standard genome sequencing and annotation.</title>
        <authorList>
            <consortium name="The Broad Institute Genomics Platform"/>
            <consortium name="The Broad Institute Genome Sequencing Center for Infectious Disease"/>
            <person name="Wu L."/>
            <person name="Ma J."/>
        </authorList>
    </citation>
    <scope>NUCLEOTIDE SEQUENCE [LARGE SCALE GENOMIC DNA]</scope>
    <source>
        <strain evidence="11">CCUG 60524</strain>
    </source>
</reference>
<gene>
    <name evidence="10" type="ORF">ACFQ2S_23235</name>
</gene>
<dbReference type="Pfam" id="PF03734">
    <property type="entry name" value="YkuD"/>
    <property type="match status" value="1"/>
</dbReference>
<evidence type="ECO:0000313" key="11">
    <source>
        <dbReference type="Proteomes" id="UP001597108"/>
    </source>
</evidence>
<organism evidence="10 11">
    <name type="scientific">Tropicimonas aquimaris</name>
    <dbReference type="NCBI Taxonomy" id="914152"/>
    <lineage>
        <taxon>Bacteria</taxon>
        <taxon>Pseudomonadati</taxon>
        <taxon>Pseudomonadota</taxon>
        <taxon>Alphaproteobacteria</taxon>
        <taxon>Rhodobacterales</taxon>
        <taxon>Roseobacteraceae</taxon>
        <taxon>Tropicimonas</taxon>
    </lineage>
</organism>
<dbReference type="Gene3D" id="2.40.440.10">
    <property type="entry name" value="L,D-transpeptidase catalytic domain-like"/>
    <property type="match status" value="1"/>
</dbReference>
<dbReference type="InterPro" id="IPR050979">
    <property type="entry name" value="LD-transpeptidase"/>
</dbReference>
<dbReference type="PANTHER" id="PTHR30582:SF2">
    <property type="entry name" value="L,D-TRANSPEPTIDASE YCIB-RELATED"/>
    <property type="match status" value="1"/>
</dbReference>
<comment type="caution">
    <text evidence="10">The sequence shown here is derived from an EMBL/GenBank/DDBJ whole genome shotgun (WGS) entry which is preliminary data.</text>
</comment>
<dbReference type="CDD" id="cd16913">
    <property type="entry name" value="YkuD_like"/>
    <property type="match status" value="1"/>
</dbReference>
<dbReference type="RefSeq" id="WP_386078685.1">
    <property type="nucleotide sequence ID" value="NZ_JBHTJT010000059.1"/>
</dbReference>
<dbReference type="InterPro" id="IPR005490">
    <property type="entry name" value="LD_TPept_cat_dom"/>
</dbReference>
<dbReference type="NCBIfam" id="NF004785">
    <property type="entry name" value="PRK06132.1-2"/>
    <property type="match status" value="1"/>
</dbReference>
<name>A0ABW3IX72_9RHOB</name>
<dbReference type="Proteomes" id="UP001597108">
    <property type="component" value="Unassembled WGS sequence"/>
</dbReference>
<dbReference type="PROSITE" id="PS52029">
    <property type="entry name" value="LD_TPASE"/>
    <property type="match status" value="1"/>
</dbReference>
<keyword evidence="11" id="KW-1185">Reference proteome</keyword>
<protein>
    <submittedName>
        <fullName evidence="10">L,D-transpeptidase</fullName>
    </submittedName>
</protein>
<dbReference type="SUPFAM" id="SSF141523">
    <property type="entry name" value="L,D-transpeptidase catalytic domain-like"/>
    <property type="match status" value="1"/>
</dbReference>
<dbReference type="InterPro" id="IPR038063">
    <property type="entry name" value="Transpep_catalytic_dom"/>
</dbReference>
<dbReference type="EMBL" id="JBHTJT010000059">
    <property type="protein sequence ID" value="MFD0982556.1"/>
    <property type="molecule type" value="Genomic_DNA"/>
</dbReference>
<sequence>MSRQSGQAEMAFGNGGCGGWSRRQTLAWLAGAGIIAGLPLFANENDEIVYDVNNMLPGDYTWHPDRSPTGAVAVVVSLPEQLVHVYRNGVRIAVSTCSTGKKGHGTPTGVFTILQKDKDHRSSTYNNAPMPNMNRLTWDGIALHAGNLPGYPASHGCVRLPLAFSEKLFTVTHIGTPVIIAGANGDPWELTHPGLVLGGTAESEMSAAVQALSAKSHPSDWGQAADYPVTTVMATGADRRIVLIEDGVEILEADLTIDGSPELGEHVMMLTRPKPEDTSLVWHAVTHHPDPGAENLGMPEAGILSRLRAPKVFNSAMRERMHPGMTMIISDLAATPDRISGRDFVIMAGENLTSPRPKIRGDHIDPVSPTADRG</sequence>
<evidence type="ECO:0000256" key="5">
    <source>
        <dbReference type="ARBA" id="ARBA00022984"/>
    </source>
</evidence>
<accession>A0ABW3IX72</accession>
<dbReference type="PANTHER" id="PTHR30582">
    <property type="entry name" value="L,D-TRANSPEPTIDASE"/>
    <property type="match status" value="1"/>
</dbReference>
<evidence type="ECO:0000256" key="8">
    <source>
        <dbReference type="SAM" id="MobiDB-lite"/>
    </source>
</evidence>
<evidence type="ECO:0000313" key="10">
    <source>
        <dbReference type="EMBL" id="MFD0982556.1"/>
    </source>
</evidence>
<evidence type="ECO:0000256" key="4">
    <source>
        <dbReference type="ARBA" id="ARBA00022960"/>
    </source>
</evidence>
<evidence type="ECO:0000256" key="2">
    <source>
        <dbReference type="ARBA" id="ARBA00005992"/>
    </source>
</evidence>
<evidence type="ECO:0000256" key="7">
    <source>
        <dbReference type="PROSITE-ProRule" id="PRU01373"/>
    </source>
</evidence>
<evidence type="ECO:0000256" key="6">
    <source>
        <dbReference type="ARBA" id="ARBA00023316"/>
    </source>
</evidence>
<comment type="similarity">
    <text evidence="2">Belongs to the YkuD family.</text>
</comment>
<evidence type="ECO:0000256" key="1">
    <source>
        <dbReference type="ARBA" id="ARBA00004752"/>
    </source>
</evidence>
<feature type="active site" description="Proton donor/acceptor" evidence="7">
    <location>
        <position position="144"/>
    </location>
</feature>
<feature type="domain" description="L,D-TPase catalytic" evidence="9">
    <location>
        <begin position="72"/>
        <end position="181"/>
    </location>
</feature>
<keyword evidence="6 7" id="KW-0961">Cell wall biogenesis/degradation</keyword>
<keyword evidence="3" id="KW-0808">Transferase</keyword>
<proteinExistence type="inferred from homology"/>
<feature type="region of interest" description="Disordered" evidence="8">
    <location>
        <begin position="355"/>
        <end position="374"/>
    </location>
</feature>
<comment type="pathway">
    <text evidence="1 7">Cell wall biogenesis; peptidoglycan biosynthesis.</text>
</comment>
<keyword evidence="5 7" id="KW-0573">Peptidoglycan synthesis</keyword>
<evidence type="ECO:0000256" key="3">
    <source>
        <dbReference type="ARBA" id="ARBA00022679"/>
    </source>
</evidence>
<keyword evidence="4 7" id="KW-0133">Cell shape</keyword>